<protein>
    <submittedName>
        <fullName evidence="1">Uncharacterized protein</fullName>
    </submittedName>
</protein>
<name>A0A1Q2CLX9_9ACTN</name>
<evidence type="ECO:0000313" key="2">
    <source>
        <dbReference type="Proteomes" id="UP000188145"/>
    </source>
</evidence>
<dbReference type="STRING" id="1332264.BW730_05545"/>
<organism evidence="1 2">
    <name type="scientific">Tessaracoccus aquimaris</name>
    <dbReference type="NCBI Taxonomy" id="1332264"/>
    <lineage>
        <taxon>Bacteria</taxon>
        <taxon>Bacillati</taxon>
        <taxon>Actinomycetota</taxon>
        <taxon>Actinomycetes</taxon>
        <taxon>Propionibacteriales</taxon>
        <taxon>Propionibacteriaceae</taxon>
        <taxon>Tessaracoccus</taxon>
    </lineage>
</organism>
<dbReference type="RefSeq" id="WP_077685382.1">
    <property type="nucleotide sequence ID" value="NZ_CP019606.1"/>
</dbReference>
<sequence>MSSSFDIYPSTAFVPSAGELEDEIARLLLTDRARRVTREALAGHDLTAPSPRCEIVAEGTPPARLHDPTAPLTFGGMSRLGVTLPGTRADVPLRMSDSEITPHHATLIDARREDIAARGATTSFDFESAKGIGWSWDVSIELPQPFSGRLLTGYVVAALARLTGGLIDSFDGAGDRMRLPCEPDDLLSWYPEWLDAQYRDVDASPHPG</sequence>
<proteinExistence type="predicted"/>
<gene>
    <name evidence="1" type="ORF">BW730_05545</name>
</gene>
<dbReference type="AlphaFoldDB" id="A0A1Q2CLX9"/>
<dbReference type="KEGG" id="tes:BW730_05545"/>
<dbReference type="EMBL" id="CP019606">
    <property type="protein sequence ID" value="AQP47060.1"/>
    <property type="molecule type" value="Genomic_DNA"/>
</dbReference>
<accession>A0A1Q2CLX9</accession>
<dbReference type="OrthoDB" id="8905652at2"/>
<keyword evidence="2" id="KW-1185">Reference proteome</keyword>
<reference evidence="2" key="1">
    <citation type="submission" date="2017-02" db="EMBL/GenBank/DDBJ databases">
        <title>Tessaracoccus aquaemaris sp. nov., isolated from the intestine of a Korean rockfish, Sebastes schlegelii, in a marine aquaculture pond.</title>
        <authorList>
            <person name="Tak E.J."/>
            <person name="Bae J.-W."/>
        </authorList>
    </citation>
    <scope>NUCLEOTIDE SEQUENCE [LARGE SCALE GENOMIC DNA]</scope>
    <source>
        <strain evidence="2">NSG39</strain>
    </source>
</reference>
<dbReference type="Proteomes" id="UP000188145">
    <property type="component" value="Chromosome"/>
</dbReference>
<evidence type="ECO:0000313" key="1">
    <source>
        <dbReference type="EMBL" id="AQP47060.1"/>
    </source>
</evidence>